<dbReference type="Pfam" id="PF18305">
    <property type="entry name" value="DNA_pol_A_exoN"/>
    <property type="match status" value="1"/>
</dbReference>
<dbReference type="GO" id="GO:0008408">
    <property type="term" value="F:3'-5' exonuclease activity"/>
    <property type="evidence" value="ECO:0007669"/>
    <property type="project" value="InterPro"/>
</dbReference>
<accession>A0AAU7V5B3</accession>
<dbReference type="GO" id="GO:0006139">
    <property type="term" value="P:nucleobase-containing compound metabolic process"/>
    <property type="evidence" value="ECO:0007669"/>
    <property type="project" value="InterPro"/>
</dbReference>
<dbReference type="EMBL" id="CP138335">
    <property type="protein sequence ID" value="XBW07193.1"/>
    <property type="molecule type" value="Genomic_DNA"/>
</dbReference>
<dbReference type="Gene3D" id="1.10.150.80">
    <property type="entry name" value="HRDC domain"/>
    <property type="match status" value="2"/>
</dbReference>
<evidence type="ECO:0000259" key="1">
    <source>
        <dbReference type="PROSITE" id="PS50967"/>
    </source>
</evidence>
<dbReference type="SUPFAM" id="SSF47819">
    <property type="entry name" value="HRDC-like"/>
    <property type="match status" value="1"/>
</dbReference>
<dbReference type="KEGG" id="sapp:SAC06_05950"/>
<feature type="domain" description="HRDC" evidence="1">
    <location>
        <begin position="218"/>
        <end position="298"/>
    </location>
</feature>
<dbReference type="AlphaFoldDB" id="A0AAU7V5B3"/>
<reference evidence="2" key="1">
    <citation type="submission" date="2023-11" db="EMBL/GenBank/DDBJ databases">
        <title>Scrofimicrobium hongkongense sp. nov., isolated from a patient with peritonitis.</title>
        <authorList>
            <person name="Lao H.Y."/>
            <person name="Wong A.Y.P."/>
            <person name="Ng T.L."/>
            <person name="Wong R.Y.L."/>
            <person name="Yau M.C.Y."/>
            <person name="Lam J.Y.W."/>
            <person name="Siu G.K.H."/>
        </authorList>
    </citation>
    <scope>NUCLEOTIDE SEQUENCE</scope>
    <source>
        <strain evidence="2">R131</strain>
    </source>
</reference>
<dbReference type="PANTHER" id="PTHR47649">
    <property type="entry name" value="RIBONUCLEASE D"/>
    <property type="match status" value="1"/>
</dbReference>
<dbReference type="PROSITE" id="PS50967">
    <property type="entry name" value="HRDC"/>
    <property type="match status" value="1"/>
</dbReference>
<dbReference type="GO" id="GO:0000166">
    <property type="term" value="F:nucleotide binding"/>
    <property type="evidence" value="ECO:0007669"/>
    <property type="project" value="InterPro"/>
</dbReference>
<dbReference type="InterPro" id="IPR051086">
    <property type="entry name" value="RNase_D-like"/>
</dbReference>
<name>A0AAU7V5B3_9ACTO</name>
<proteinExistence type="predicted"/>
<dbReference type="SUPFAM" id="SSF53098">
    <property type="entry name" value="Ribonuclease H-like"/>
    <property type="match status" value="1"/>
</dbReference>
<dbReference type="InterPro" id="IPR044876">
    <property type="entry name" value="HRDC_dom_sf"/>
</dbReference>
<dbReference type="InterPro" id="IPR041605">
    <property type="entry name" value="Exo_C"/>
</dbReference>
<dbReference type="GO" id="GO:0003676">
    <property type="term" value="F:nucleic acid binding"/>
    <property type="evidence" value="ECO:0007669"/>
    <property type="project" value="InterPro"/>
</dbReference>
<dbReference type="CDD" id="cd06142">
    <property type="entry name" value="RNaseD_exo"/>
    <property type="match status" value="1"/>
</dbReference>
<organism evidence="2">
    <name type="scientific">Scrofimicrobium appendicitidis</name>
    <dbReference type="NCBI Taxonomy" id="3079930"/>
    <lineage>
        <taxon>Bacteria</taxon>
        <taxon>Bacillati</taxon>
        <taxon>Actinomycetota</taxon>
        <taxon>Actinomycetes</taxon>
        <taxon>Actinomycetales</taxon>
        <taxon>Actinomycetaceae</taxon>
        <taxon>Scrofimicrobium</taxon>
    </lineage>
</organism>
<dbReference type="InterPro" id="IPR002121">
    <property type="entry name" value="HRDC_dom"/>
</dbReference>
<evidence type="ECO:0000313" key="2">
    <source>
        <dbReference type="EMBL" id="XBW07193.1"/>
    </source>
</evidence>
<dbReference type="InterPro" id="IPR036397">
    <property type="entry name" value="RNaseH_sf"/>
</dbReference>
<dbReference type="Gene3D" id="3.30.420.10">
    <property type="entry name" value="Ribonuclease H-like superfamily/Ribonuclease H"/>
    <property type="match status" value="1"/>
</dbReference>
<dbReference type="PANTHER" id="PTHR47649:SF1">
    <property type="entry name" value="RIBONUCLEASE D"/>
    <property type="match status" value="1"/>
</dbReference>
<dbReference type="InterPro" id="IPR012337">
    <property type="entry name" value="RNaseH-like_sf"/>
</dbReference>
<sequence length="387" mass="43920">MPELPVLTTLADGVPEVIDTQQGLSEAIEQLATSRASVAVDTERAQGFRYGAEAWLVQIRRADVGTFLIDSHALPKLAELNAVLDAPWIFHAAGQDLPSLAELDLVPPALFDTEVAARLTGVQHFSLQGVCEEVLGFSLEKAHQNENWSVRPLPLPWLRYAAMDVEVLPQLETALTERLEELGRLEWARQEFDYELTHPIKSKAPRWENLKGIGKLRRPQELAIARELWTTREEIAVRTDVSPGRILNGRGILEAALRDPQNRRSLQQIEFFRRPQARRYLDEWWEAIRRAHSLLPEEMPHGLPAGEGIPPARLWKRLRPEAQDRLQQVRALVERAAKPLDLAPEVVLLPATQRLLAWEPLDDLEQRLIEGEARPWQRELILAASKS</sequence>
<dbReference type="Pfam" id="PF01612">
    <property type="entry name" value="DNA_pol_A_exo1"/>
    <property type="match status" value="1"/>
</dbReference>
<protein>
    <submittedName>
        <fullName evidence="2">HRDC domain-containing protein</fullName>
    </submittedName>
</protein>
<dbReference type="RefSeq" id="WP_350257399.1">
    <property type="nucleotide sequence ID" value="NZ_CP138335.1"/>
</dbReference>
<dbReference type="SMART" id="SM00341">
    <property type="entry name" value="HRDC"/>
    <property type="match status" value="1"/>
</dbReference>
<gene>
    <name evidence="2" type="ORF">SAC06_05950</name>
</gene>
<dbReference type="SMART" id="SM00474">
    <property type="entry name" value="35EXOc"/>
    <property type="match status" value="1"/>
</dbReference>
<dbReference type="InterPro" id="IPR010997">
    <property type="entry name" value="HRDC-like_sf"/>
</dbReference>
<dbReference type="InterPro" id="IPR002562">
    <property type="entry name" value="3'-5'_exonuclease_dom"/>
</dbReference>
<dbReference type="Pfam" id="PF00570">
    <property type="entry name" value="HRDC"/>
    <property type="match status" value="1"/>
</dbReference>